<keyword evidence="3" id="KW-1185">Reference proteome</keyword>
<proteinExistence type="predicted"/>
<feature type="transmembrane region" description="Helical" evidence="1">
    <location>
        <begin position="121"/>
        <end position="141"/>
    </location>
</feature>
<evidence type="ECO:0000256" key="1">
    <source>
        <dbReference type="SAM" id="Phobius"/>
    </source>
</evidence>
<dbReference type="OrthoDB" id="3405519at2"/>
<name>A0A543AT52_9ACTN</name>
<feature type="transmembrane region" description="Helical" evidence="1">
    <location>
        <begin position="73"/>
        <end position="100"/>
    </location>
</feature>
<keyword evidence="1" id="KW-1133">Transmembrane helix</keyword>
<feature type="transmembrane region" description="Helical" evidence="1">
    <location>
        <begin position="31"/>
        <end position="53"/>
    </location>
</feature>
<dbReference type="EMBL" id="VFOW01000001">
    <property type="protein sequence ID" value="TQL75762.1"/>
    <property type="molecule type" value="Genomic_DNA"/>
</dbReference>
<dbReference type="Proteomes" id="UP000317043">
    <property type="component" value="Unassembled WGS sequence"/>
</dbReference>
<keyword evidence="1" id="KW-0472">Membrane</keyword>
<feature type="transmembrane region" description="Helical" evidence="1">
    <location>
        <begin position="187"/>
        <end position="211"/>
    </location>
</feature>
<dbReference type="InParanoid" id="A0A543AT52"/>
<keyword evidence="1" id="KW-0812">Transmembrane</keyword>
<dbReference type="AlphaFoldDB" id="A0A543AT52"/>
<organism evidence="2 3">
    <name type="scientific">Stackebrandtia endophytica</name>
    <dbReference type="NCBI Taxonomy" id="1496996"/>
    <lineage>
        <taxon>Bacteria</taxon>
        <taxon>Bacillati</taxon>
        <taxon>Actinomycetota</taxon>
        <taxon>Actinomycetes</taxon>
        <taxon>Glycomycetales</taxon>
        <taxon>Glycomycetaceae</taxon>
        <taxon>Stackebrandtia</taxon>
    </lineage>
</organism>
<evidence type="ECO:0000313" key="2">
    <source>
        <dbReference type="EMBL" id="TQL75762.1"/>
    </source>
</evidence>
<dbReference type="RefSeq" id="WP_142036155.1">
    <property type="nucleotide sequence ID" value="NZ_JBHTGS010000001.1"/>
</dbReference>
<gene>
    <name evidence="2" type="ORF">FB566_1276</name>
</gene>
<evidence type="ECO:0000313" key="3">
    <source>
        <dbReference type="Proteomes" id="UP000317043"/>
    </source>
</evidence>
<reference evidence="2 3" key="1">
    <citation type="submission" date="2019-06" db="EMBL/GenBank/DDBJ databases">
        <title>Sequencing the genomes of 1000 actinobacteria strains.</title>
        <authorList>
            <person name="Klenk H.-P."/>
        </authorList>
    </citation>
    <scope>NUCLEOTIDE SEQUENCE [LARGE SCALE GENOMIC DNA]</scope>
    <source>
        <strain evidence="2 3">DSM 45928</strain>
    </source>
</reference>
<protein>
    <recommendedName>
        <fullName evidence="4">Glycerophosphoryl diester phosphodiesterase family protein</fullName>
    </recommendedName>
</protein>
<comment type="caution">
    <text evidence="2">The sequence shown here is derived from an EMBL/GenBank/DDBJ whole genome shotgun (WGS) entry which is preliminary data.</text>
</comment>
<evidence type="ECO:0008006" key="4">
    <source>
        <dbReference type="Google" id="ProtNLM"/>
    </source>
</evidence>
<sequence length="283" mass="31206">MTGSPVLPLRPLTTGELLDTAAALLRSRWRALLGMSLAFALVEQIAMTALRMATIEEVRPRYWGQFVYNEWWAWGWIVIGLTSEIFIITVMSGPATRTAVAAVSGEDPRRLPWWTLSGSQWGRVFGFGAIIAVMGAVAAAACFLPWFAVYALFGLSVPALIADRLSPGRAFFRSPRLFARSGTRTGMIRLLAWGSWVLIRLVITCGAVALLEYFDFTTTLFDYFLVLLGVMYLAVNTAGYAMMACVDAVIHVETRVRTEGLDVAINRMRARGDQIVLTAPEAQ</sequence>
<feature type="transmembrane region" description="Helical" evidence="1">
    <location>
        <begin position="223"/>
        <end position="250"/>
    </location>
</feature>
<accession>A0A543AT52</accession>